<evidence type="ECO:0008006" key="5">
    <source>
        <dbReference type="Google" id="ProtNLM"/>
    </source>
</evidence>
<dbReference type="SUPFAM" id="SSF46894">
    <property type="entry name" value="C-terminal effector domain of the bipartite response regulators"/>
    <property type="match status" value="1"/>
</dbReference>
<sequence>MKKGKGLKTNVLNVYTLGFSKITDRNNSLIKLKNQRVYDVFFYLFHHMGHPVSRDQLMFDLFPHLDIEEAKTSFHTVLYQLRKDLREYGMKDVIKYEGGGYVLNAYVKSDVDMLEGILKTEQSDQSMIDLLEIYQGQYFESNYYPWALQKQQEIHSNIIYWISIGLDRYDFSTLVINRILATFREDCLGSCEMLHRIILNFNEKKDLFQIKKLLIRTEEYWRDELDIQFPHKEFEIYSY</sequence>
<dbReference type="EMBL" id="MVAB01000001">
    <property type="protein sequence ID" value="OPF88109.1"/>
    <property type="molecule type" value="Genomic_DNA"/>
</dbReference>
<dbReference type="Gene3D" id="1.10.10.10">
    <property type="entry name" value="Winged helix-like DNA-binding domain superfamily/Winged helix DNA-binding domain"/>
    <property type="match status" value="1"/>
</dbReference>
<proteinExistence type="predicted"/>
<dbReference type="PANTHER" id="PTHR35807:SF2">
    <property type="entry name" value="TRANSCRIPTIONAL ACTIVATOR DOMAIN"/>
    <property type="match status" value="1"/>
</dbReference>
<dbReference type="InterPro" id="IPR051677">
    <property type="entry name" value="AfsR-DnrI-RedD_regulator"/>
</dbReference>
<dbReference type="Proteomes" id="UP000189970">
    <property type="component" value="Unassembled WGS sequence"/>
</dbReference>
<dbReference type="RefSeq" id="WP_079347147.1">
    <property type="nucleotide sequence ID" value="NZ_MVAB01000001.1"/>
</dbReference>
<dbReference type="InterPro" id="IPR016032">
    <property type="entry name" value="Sig_transdc_resp-reg_C-effctor"/>
</dbReference>
<protein>
    <recommendedName>
        <fullName evidence="5">OmpR/PhoB-type domain-containing protein</fullName>
    </recommendedName>
</protein>
<keyword evidence="2" id="KW-0804">Transcription</keyword>
<keyword evidence="4" id="KW-1185">Reference proteome</keyword>
<accession>A0A1V4DI14</accession>
<dbReference type="InterPro" id="IPR036388">
    <property type="entry name" value="WH-like_DNA-bd_sf"/>
</dbReference>
<dbReference type="GO" id="GO:0006355">
    <property type="term" value="P:regulation of DNA-templated transcription"/>
    <property type="evidence" value="ECO:0007669"/>
    <property type="project" value="InterPro"/>
</dbReference>
<evidence type="ECO:0000256" key="1">
    <source>
        <dbReference type="ARBA" id="ARBA00023015"/>
    </source>
</evidence>
<evidence type="ECO:0000313" key="4">
    <source>
        <dbReference type="Proteomes" id="UP000189970"/>
    </source>
</evidence>
<comment type="caution">
    <text evidence="3">The sequence shown here is derived from an EMBL/GenBank/DDBJ whole genome shotgun (WGS) entry which is preliminary data.</text>
</comment>
<keyword evidence="1" id="KW-0805">Transcription regulation</keyword>
<evidence type="ECO:0000313" key="3">
    <source>
        <dbReference type="EMBL" id="OPF88109.1"/>
    </source>
</evidence>
<evidence type="ECO:0000256" key="2">
    <source>
        <dbReference type="ARBA" id="ARBA00023163"/>
    </source>
</evidence>
<organism evidence="3 4">
    <name type="scientific">Vagococcus martis</name>
    <dbReference type="NCBI Taxonomy" id="1768210"/>
    <lineage>
        <taxon>Bacteria</taxon>
        <taxon>Bacillati</taxon>
        <taxon>Bacillota</taxon>
        <taxon>Bacilli</taxon>
        <taxon>Lactobacillales</taxon>
        <taxon>Enterococcaceae</taxon>
        <taxon>Vagococcus</taxon>
    </lineage>
</organism>
<dbReference type="AlphaFoldDB" id="A0A1V4DI14"/>
<dbReference type="PANTHER" id="PTHR35807">
    <property type="entry name" value="TRANSCRIPTIONAL REGULATOR REDD-RELATED"/>
    <property type="match status" value="1"/>
</dbReference>
<reference evidence="3 4" key="1">
    <citation type="submission" date="2017-02" db="EMBL/GenBank/DDBJ databases">
        <title>Vagococcus cremeus sp. nov., isolated from the small intestine of a marten, Martes flavigula.</title>
        <authorList>
            <person name="Tak E.J."/>
            <person name="Bae J.-W."/>
        </authorList>
    </citation>
    <scope>NUCLEOTIDE SEQUENCE [LARGE SCALE GENOMIC DNA]</scope>
    <source>
        <strain evidence="3 4">D7T301</strain>
    </source>
</reference>
<gene>
    <name evidence="3" type="ORF">BW731_07965</name>
</gene>
<name>A0A1V4DI14_9ENTE</name>
<dbReference type="GO" id="GO:0003677">
    <property type="term" value="F:DNA binding"/>
    <property type="evidence" value="ECO:0007669"/>
    <property type="project" value="InterPro"/>
</dbReference>